<sequence>MKLLKRKKSAVITEKPMEVDRKDVRLKIDKSSDFYKQIQMVHLKQEDLIQLRRLKPLVENNIQGIVNQFYKNLEHESSLMDIIEDNSSIERLKQTLTVHIQEMFNGQIDDAFLEKRLKIANIHFRIGLEPKWYMCAFQDLLFSLMKLINNHTESKEDFYLAIDATRKY</sequence>
<reference evidence="2 3" key="1">
    <citation type="submission" date="2018-07" db="EMBL/GenBank/DDBJ databases">
        <title>Genomic Encyclopedia of Type Strains, Phase IV (KMG-IV): sequencing the most valuable type-strain genomes for metagenomic binning, comparative biology and taxonomic classification.</title>
        <authorList>
            <person name="Goeker M."/>
        </authorList>
    </citation>
    <scope>NUCLEOTIDE SEQUENCE [LARGE SCALE GENOMIC DNA]</scope>
    <source>
        <strain evidence="2 3">DSM 27696</strain>
    </source>
</reference>
<gene>
    <name evidence="2" type="ORF">DFR57_1071</name>
</gene>
<dbReference type="AlphaFoldDB" id="A0A368XNS7"/>
<dbReference type="GO" id="GO:0019825">
    <property type="term" value="F:oxygen binding"/>
    <property type="evidence" value="ECO:0007669"/>
    <property type="project" value="InterPro"/>
</dbReference>
<keyword evidence="3" id="KW-1185">Reference proteome</keyword>
<dbReference type="GO" id="GO:0020037">
    <property type="term" value="F:heme binding"/>
    <property type="evidence" value="ECO:0007669"/>
    <property type="project" value="InterPro"/>
</dbReference>
<dbReference type="OrthoDB" id="266313at2"/>
<evidence type="ECO:0000313" key="2">
    <source>
        <dbReference type="EMBL" id="RCW69613.1"/>
    </source>
</evidence>
<dbReference type="EMBL" id="QPJJ01000007">
    <property type="protein sequence ID" value="RCW69613.1"/>
    <property type="molecule type" value="Genomic_DNA"/>
</dbReference>
<dbReference type="RefSeq" id="WP_114352839.1">
    <property type="nucleotide sequence ID" value="NZ_QPJJ01000007.1"/>
</dbReference>
<accession>A0A368XNS7</accession>
<organism evidence="2 3">
    <name type="scientific">Saliterribacillus persicus</name>
    <dbReference type="NCBI Taxonomy" id="930114"/>
    <lineage>
        <taxon>Bacteria</taxon>
        <taxon>Bacillati</taxon>
        <taxon>Bacillota</taxon>
        <taxon>Bacilli</taxon>
        <taxon>Bacillales</taxon>
        <taxon>Bacillaceae</taxon>
        <taxon>Saliterribacillus</taxon>
    </lineage>
</organism>
<dbReference type="CDD" id="cd01068">
    <property type="entry name" value="globin_sensor"/>
    <property type="match status" value="1"/>
</dbReference>
<dbReference type="InterPro" id="IPR039379">
    <property type="entry name" value="Protoglobin_sensor_dom"/>
</dbReference>
<name>A0A368XNS7_9BACI</name>
<dbReference type="Proteomes" id="UP000252585">
    <property type="component" value="Unassembled WGS sequence"/>
</dbReference>
<dbReference type="SUPFAM" id="SSF46458">
    <property type="entry name" value="Globin-like"/>
    <property type="match status" value="1"/>
</dbReference>
<dbReference type="Pfam" id="PF11563">
    <property type="entry name" value="Protoglobin"/>
    <property type="match status" value="1"/>
</dbReference>
<evidence type="ECO:0000259" key="1">
    <source>
        <dbReference type="Pfam" id="PF11563"/>
    </source>
</evidence>
<proteinExistence type="predicted"/>
<dbReference type="InterPro" id="IPR044398">
    <property type="entry name" value="Globin-sensor_dom"/>
</dbReference>
<feature type="domain" description="Globin-sensor" evidence="1">
    <location>
        <begin position="32"/>
        <end position="167"/>
    </location>
</feature>
<comment type="caution">
    <text evidence="2">The sequence shown here is derived from an EMBL/GenBank/DDBJ whole genome shotgun (WGS) entry which is preliminary data.</text>
</comment>
<dbReference type="InterPro" id="IPR012292">
    <property type="entry name" value="Globin/Proto"/>
</dbReference>
<dbReference type="Gene3D" id="1.10.490.10">
    <property type="entry name" value="Globins"/>
    <property type="match status" value="1"/>
</dbReference>
<protein>
    <submittedName>
        <fullName evidence="2">Protoglobin</fullName>
    </submittedName>
</protein>
<dbReference type="InterPro" id="IPR009050">
    <property type="entry name" value="Globin-like_sf"/>
</dbReference>
<evidence type="ECO:0000313" key="3">
    <source>
        <dbReference type="Proteomes" id="UP000252585"/>
    </source>
</evidence>